<dbReference type="EMBL" id="JACMSC010000013">
    <property type="protein sequence ID" value="KAG6491995.1"/>
    <property type="molecule type" value="Genomic_DNA"/>
</dbReference>
<evidence type="ECO:0000256" key="2">
    <source>
        <dbReference type="ARBA" id="ARBA00023242"/>
    </source>
</evidence>
<dbReference type="GO" id="GO:0034647">
    <property type="term" value="F:histone H3K4me/H3K4me2/H3K4me3 demethylase activity"/>
    <property type="evidence" value="ECO:0007669"/>
    <property type="project" value="TreeGrafter"/>
</dbReference>
<accession>A0A8J5G5G2</accession>
<proteinExistence type="predicted"/>
<dbReference type="PANTHER" id="PTHR10694:SF113">
    <property type="entry name" value="PROTEIN JUMONJI"/>
    <property type="match status" value="1"/>
</dbReference>
<organism evidence="4 5">
    <name type="scientific">Zingiber officinale</name>
    <name type="common">Ginger</name>
    <name type="synonym">Amomum zingiber</name>
    <dbReference type="NCBI Taxonomy" id="94328"/>
    <lineage>
        <taxon>Eukaryota</taxon>
        <taxon>Viridiplantae</taxon>
        <taxon>Streptophyta</taxon>
        <taxon>Embryophyta</taxon>
        <taxon>Tracheophyta</taxon>
        <taxon>Spermatophyta</taxon>
        <taxon>Magnoliopsida</taxon>
        <taxon>Liliopsida</taxon>
        <taxon>Zingiberales</taxon>
        <taxon>Zingiberaceae</taxon>
        <taxon>Zingiber</taxon>
    </lineage>
</organism>
<dbReference type="GO" id="GO:0005634">
    <property type="term" value="C:nucleus"/>
    <property type="evidence" value="ECO:0007669"/>
    <property type="project" value="UniProtKB-SubCell"/>
</dbReference>
<sequence length="191" mass="21765">MSGVAKHHDRGGMVTTVVTVVTARWKPQDAHKLVLDNAPVFYPTEEEFKDTIKYIATIRQSAEQYGISRITYADEFKRQYFSRSAEFVLGSCQQEPSIDDIEGEYWWIVERPTEEIEVLYGADFDTRVFSSDFPKELSSTKVSTLGDQYMSSGWNLNNFPGLPSSVLSFESGDIYDVLVPWLYVGMCFSSF</sequence>
<dbReference type="InterPro" id="IPR003349">
    <property type="entry name" value="JmjN"/>
</dbReference>
<reference evidence="4 5" key="1">
    <citation type="submission" date="2020-08" db="EMBL/GenBank/DDBJ databases">
        <title>Plant Genome Project.</title>
        <authorList>
            <person name="Zhang R.-G."/>
        </authorList>
    </citation>
    <scope>NUCLEOTIDE SEQUENCE [LARGE SCALE GENOMIC DNA]</scope>
    <source>
        <tissue evidence="4">Rhizome</tissue>
    </source>
</reference>
<comment type="caution">
    <text evidence="4">The sequence shown here is derived from an EMBL/GenBank/DDBJ whole genome shotgun (WGS) entry which is preliminary data.</text>
</comment>
<feature type="domain" description="JmjN" evidence="3">
    <location>
        <begin position="38"/>
        <end position="79"/>
    </location>
</feature>
<evidence type="ECO:0000256" key="1">
    <source>
        <dbReference type="ARBA" id="ARBA00004123"/>
    </source>
</evidence>
<gene>
    <name evidence="4" type="ORF">ZIOFF_046941</name>
</gene>
<dbReference type="GO" id="GO:0000785">
    <property type="term" value="C:chromatin"/>
    <property type="evidence" value="ECO:0007669"/>
    <property type="project" value="TreeGrafter"/>
</dbReference>
<dbReference type="Gene3D" id="2.60.120.650">
    <property type="entry name" value="Cupin"/>
    <property type="match status" value="2"/>
</dbReference>
<protein>
    <recommendedName>
        <fullName evidence="3">JmjN domain-containing protein</fullName>
    </recommendedName>
</protein>
<evidence type="ECO:0000259" key="3">
    <source>
        <dbReference type="PROSITE" id="PS51183"/>
    </source>
</evidence>
<comment type="subcellular location">
    <subcellularLocation>
        <location evidence="1">Nucleus</location>
    </subcellularLocation>
</comment>
<dbReference type="AlphaFoldDB" id="A0A8J5G5G2"/>
<name>A0A8J5G5G2_ZINOF</name>
<dbReference type="Pfam" id="PF02375">
    <property type="entry name" value="JmjN"/>
    <property type="match status" value="1"/>
</dbReference>
<dbReference type="GO" id="GO:0010468">
    <property type="term" value="P:regulation of gene expression"/>
    <property type="evidence" value="ECO:0007669"/>
    <property type="project" value="TreeGrafter"/>
</dbReference>
<dbReference type="Proteomes" id="UP000734854">
    <property type="component" value="Unassembled WGS sequence"/>
</dbReference>
<keyword evidence="5" id="KW-1185">Reference proteome</keyword>
<dbReference type="PANTHER" id="PTHR10694">
    <property type="entry name" value="LYSINE-SPECIFIC DEMETHYLASE"/>
    <property type="match status" value="1"/>
</dbReference>
<dbReference type="PROSITE" id="PS51183">
    <property type="entry name" value="JMJN"/>
    <property type="match status" value="1"/>
</dbReference>
<dbReference type="SMART" id="SM00545">
    <property type="entry name" value="JmjN"/>
    <property type="match status" value="1"/>
</dbReference>
<evidence type="ECO:0000313" key="5">
    <source>
        <dbReference type="Proteomes" id="UP000734854"/>
    </source>
</evidence>
<evidence type="ECO:0000313" key="4">
    <source>
        <dbReference type="EMBL" id="KAG6491995.1"/>
    </source>
</evidence>
<keyword evidence="2" id="KW-0539">Nucleus</keyword>